<comment type="caution">
    <text evidence="8">The sequence shown here is derived from an EMBL/GenBank/DDBJ whole genome shotgun (WGS) entry which is preliminary data.</text>
</comment>
<keyword evidence="4" id="KW-0539">Nucleus</keyword>
<evidence type="ECO:0000313" key="9">
    <source>
        <dbReference type="Proteomes" id="UP000299102"/>
    </source>
</evidence>
<dbReference type="GO" id="GO:0045786">
    <property type="term" value="P:negative regulation of cell cycle"/>
    <property type="evidence" value="ECO:0007669"/>
    <property type="project" value="TreeGrafter"/>
</dbReference>
<sequence length="174" mass="19392">MSLEKDSLKGGRKTLKTLQHTAVENENLVGRGAKNLKHQLSPPPVDVEAKRKNLNHKETQADFINKVTEQDLTNPDGPSEKYWELLAKKRQVALQEALEENKTLQELVDKLKEENAALKQMLEEANSFVEIVKQELADSANDDTGIDVNDVSTADETGEDSQKPSTPNSNNDDE</sequence>
<dbReference type="Pfam" id="PF07412">
    <property type="entry name" value="Geminin"/>
    <property type="match status" value="1"/>
</dbReference>
<reference evidence="8 9" key="1">
    <citation type="journal article" date="2019" name="Commun. Biol.">
        <title>The bagworm genome reveals a unique fibroin gene that provides high tensile strength.</title>
        <authorList>
            <person name="Kono N."/>
            <person name="Nakamura H."/>
            <person name="Ohtoshi R."/>
            <person name="Tomita M."/>
            <person name="Numata K."/>
            <person name="Arakawa K."/>
        </authorList>
    </citation>
    <scope>NUCLEOTIDE SEQUENCE [LARGE SCALE GENOMIC DNA]</scope>
</reference>
<keyword evidence="9" id="KW-1185">Reference proteome</keyword>
<dbReference type="SUPFAM" id="SSF111469">
    <property type="entry name" value="Geminin coiled-coil domain"/>
    <property type="match status" value="1"/>
</dbReference>
<dbReference type="OrthoDB" id="10043826at2759"/>
<comment type="subcellular location">
    <subcellularLocation>
        <location evidence="1">Nucleus</location>
    </subcellularLocation>
</comment>
<proteinExistence type="inferred from homology"/>
<gene>
    <name evidence="8" type="primary">GMNN</name>
    <name evidence="8" type="ORF">EVAR_53240_1</name>
</gene>
<dbReference type="PANTHER" id="PTHR13372">
    <property type="entry name" value="GEMININ"/>
    <property type="match status" value="1"/>
</dbReference>
<protein>
    <submittedName>
        <fullName evidence="8">Geminin</fullName>
    </submittedName>
</protein>
<keyword evidence="3 6" id="KW-0175">Coiled coil</keyword>
<comment type="similarity">
    <text evidence="2">Belongs to the geminin family.</text>
</comment>
<feature type="region of interest" description="Disordered" evidence="7">
    <location>
        <begin position="1"/>
        <end position="44"/>
    </location>
</feature>
<dbReference type="Proteomes" id="UP000299102">
    <property type="component" value="Unassembled WGS sequence"/>
</dbReference>
<feature type="region of interest" description="Disordered" evidence="7">
    <location>
        <begin position="137"/>
        <end position="174"/>
    </location>
</feature>
<keyword evidence="5" id="KW-0131">Cell cycle</keyword>
<evidence type="ECO:0000256" key="7">
    <source>
        <dbReference type="SAM" id="MobiDB-lite"/>
    </source>
</evidence>
<dbReference type="InterPro" id="IPR022786">
    <property type="entry name" value="Geminin/Multicilin"/>
</dbReference>
<evidence type="ECO:0000256" key="2">
    <source>
        <dbReference type="ARBA" id="ARBA00007979"/>
    </source>
</evidence>
<dbReference type="PANTHER" id="PTHR13372:SF5">
    <property type="entry name" value="GEMININ"/>
    <property type="match status" value="1"/>
</dbReference>
<feature type="compositionally biased region" description="Polar residues" evidence="7">
    <location>
        <begin position="163"/>
        <end position="174"/>
    </location>
</feature>
<dbReference type="GO" id="GO:0008156">
    <property type="term" value="P:negative regulation of DNA replication"/>
    <property type="evidence" value="ECO:0007669"/>
    <property type="project" value="TreeGrafter"/>
</dbReference>
<dbReference type="Gene3D" id="1.20.5.1180">
    <property type="entry name" value="Geminin coiled-coil domain"/>
    <property type="match status" value="1"/>
</dbReference>
<dbReference type="AlphaFoldDB" id="A0A4C1XGJ4"/>
<dbReference type="EMBL" id="BGZK01000811">
    <property type="protein sequence ID" value="GBP61325.1"/>
    <property type="molecule type" value="Genomic_DNA"/>
</dbReference>
<evidence type="ECO:0000313" key="8">
    <source>
        <dbReference type="EMBL" id="GBP61325.1"/>
    </source>
</evidence>
<accession>A0A4C1XGJ4</accession>
<evidence type="ECO:0000256" key="3">
    <source>
        <dbReference type="ARBA" id="ARBA00023054"/>
    </source>
</evidence>
<evidence type="ECO:0000256" key="6">
    <source>
        <dbReference type="SAM" id="Coils"/>
    </source>
</evidence>
<dbReference type="STRING" id="151549.A0A4C1XGJ4"/>
<feature type="coiled-coil region" evidence="6">
    <location>
        <begin position="87"/>
        <end position="128"/>
    </location>
</feature>
<organism evidence="8 9">
    <name type="scientific">Eumeta variegata</name>
    <name type="common">Bagworm moth</name>
    <name type="synonym">Eumeta japonica</name>
    <dbReference type="NCBI Taxonomy" id="151549"/>
    <lineage>
        <taxon>Eukaryota</taxon>
        <taxon>Metazoa</taxon>
        <taxon>Ecdysozoa</taxon>
        <taxon>Arthropoda</taxon>
        <taxon>Hexapoda</taxon>
        <taxon>Insecta</taxon>
        <taxon>Pterygota</taxon>
        <taxon>Neoptera</taxon>
        <taxon>Endopterygota</taxon>
        <taxon>Lepidoptera</taxon>
        <taxon>Glossata</taxon>
        <taxon>Ditrysia</taxon>
        <taxon>Tineoidea</taxon>
        <taxon>Psychidae</taxon>
        <taxon>Oiketicinae</taxon>
        <taxon>Eumeta</taxon>
    </lineage>
</organism>
<evidence type="ECO:0000256" key="4">
    <source>
        <dbReference type="ARBA" id="ARBA00023242"/>
    </source>
</evidence>
<dbReference type="GO" id="GO:0005634">
    <property type="term" value="C:nucleus"/>
    <property type="evidence" value="ECO:0007669"/>
    <property type="project" value="UniProtKB-SubCell"/>
</dbReference>
<name>A0A4C1XGJ4_EUMVA</name>
<evidence type="ECO:0000256" key="5">
    <source>
        <dbReference type="ARBA" id="ARBA00023306"/>
    </source>
</evidence>
<evidence type="ECO:0000256" key="1">
    <source>
        <dbReference type="ARBA" id="ARBA00004123"/>
    </source>
</evidence>